<evidence type="ECO:0000313" key="2">
    <source>
        <dbReference type="Proteomes" id="UP000317722"/>
    </source>
</evidence>
<dbReference type="AlphaFoldDB" id="A0A502CMH8"/>
<proteinExistence type="predicted"/>
<organism evidence="1 2">
    <name type="scientific">Pedococcus bigeumensis</name>
    <dbReference type="NCBI Taxonomy" id="433644"/>
    <lineage>
        <taxon>Bacteria</taxon>
        <taxon>Bacillati</taxon>
        <taxon>Actinomycetota</taxon>
        <taxon>Actinomycetes</taxon>
        <taxon>Micrococcales</taxon>
        <taxon>Intrasporangiaceae</taxon>
        <taxon>Pedococcus</taxon>
    </lineage>
</organism>
<protein>
    <submittedName>
        <fullName evidence="1">Uncharacterized protein</fullName>
    </submittedName>
</protein>
<reference evidence="1 2" key="1">
    <citation type="journal article" date="2019" name="Environ. Microbiol.">
        <title>Species interactions and distinct microbial communities in high Arctic permafrost affected cryosols are associated with the CH4 and CO2 gas fluxes.</title>
        <authorList>
            <person name="Altshuler I."/>
            <person name="Hamel J."/>
            <person name="Turney S."/>
            <person name="Magnuson E."/>
            <person name="Levesque R."/>
            <person name="Greer C."/>
            <person name="Whyte L.G."/>
        </authorList>
    </citation>
    <scope>NUCLEOTIDE SEQUENCE [LARGE SCALE GENOMIC DNA]</scope>
    <source>
        <strain evidence="1 2">S9.3A</strain>
    </source>
</reference>
<keyword evidence="2" id="KW-1185">Reference proteome</keyword>
<dbReference type="EMBL" id="RCZM01000006">
    <property type="protein sequence ID" value="TPG14033.1"/>
    <property type="molecule type" value="Genomic_DNA"/>
</dbReference>
<dbReference type="Proteomes" id="UP000317722">
    <property type="component" value="Unassembled WGS sequence"/>
</dbReference>
<evidence type="ECO:0000313" key="1">
    <source>
        <dbReference type="EMBL" id="TPG14033.1"/>
    </source>
</evidence>
<accession>A0A502CMH8</accession>
<sequence length="65" mass="7369">MESILRIETSMFTKKARDAVVSMSGLFRCSRLRTELPVEGSCEFVLLLFLDRYAISVHIEVAKSS</sequence>
<gene>
    <name evidence="1" type="ORF">EAH86_17670</name>
</gene>
<comment type="caution">
    <text evidence="1">The sequence shown here is derived from an EMBL/GenBank/DDBJ whole genome shotgun (WGS) entry which is preliminary data.</text>
</comment>
<name>A0A502CMH8_9MICO</name>